<accession>A0A6G7GTS8</accession>
<dbReference type="Proteomes" id="UP000501926">
    <property type="component" value="Chromosome"/>
</dbReference>
<sequence>MDRKSVGGWRKKRVDKKEGGLTKYTLLCNLNYVFVNGMFT</sequence>
<name>A0A6G7GTS8_KUEST</name>
<proteinExistence type="predicted"/>
<evidence type="ECO:0000313" key="1">
    <source>
        <dbReference type="EMBL" id="QII12762.1"/>
    </source>
</evidence>
<protein>
    <submittedName>
        <fullName evidence="1">Uncharacterized protein</fullName>
    </submittedName>
</protein>
<dbReference type="EMBL" id="CP049055">
    <property type="protein sequence ID" value="QII12762.1"/>
    <property type="molecule type" value="Genomic_DNA"/>
</dbReference>
<reference evidence="1 2" key="1">
    <citation type="submission" date="2020-02" db="EMBL/GenBank/DDBJ databases">
        <title>Newly sequenced genome of strain CSTR1 showed variability in Candidatus Kuenenia stuttgartiensis genomes.</title>
        <authorList>
            <person name="Ding C."/>
            <person name="Adrian L."/>
        </authorList>
    </citation>
    <scope>NUCLEOTIDE SEQUENCE [LARGE SCALE GENOMIC DNA]</scope>
    <source>
        <strain evidence="1 2">CSTR1</strain>
    </source>
</reference>
<evidence type="ECO:0000313" key="2">
    <source>
        <dbReference type="Proteomes" id="UP000501926"/>
    </source>
</evidence>
<organism evidence="1 2">
    <name type="scientific">Kuenenia stuttgartiensis</name>
    <dbReference type="NCBI Taxonomy" id="174633"/>
    <lineage>
        <taxon>Bacteria</taxon>
        <taxon>Pseudomonadati</taxon>
        <taxon>Planctomycetota</taxon>
        <taxon>Candidatus Brocadiia</taxon>
        <taxon>Candidatus Brocadiales</taxon>
        <taxon>Candidatus Brocadiaceae</taxon>
        <taxon>Candidatus Kuenenia</taxon>
    </lineage>
</organism>
<dbReference type="AlphaFoldDB" id="A0A6G7GTS8"/>
<gene>
    <name evidence="1" type="ORF">KsCSTR_33830</name>
</gene>